<evidence type="ECO:0000313" key="3">
    <source>
        <dbReference type="Proteomes" id="UP000199518"/>
    </source>
</evidence>
<accession>A0A1I3BHB2</accession>
<keyword evidence="3" id="KW-1185">Reference proteome</keyword>
<dbReference type="RefSeq" id="WP_175517013.1">
    <property type="nucleotide sequence ID" value="NZ_FOQD01000001.1"/>
</dbReference>
<evidence type="ECO:0000313" key="2">
    <source>
        <dbReference type="EMBL" id="SFH61111.1"/>
    </source>
</evidence>
<reference evidence="3" key="1">
    <citation type="submission" date="2016-10" db="EMBL/GenBank/DDBJ databases">
        <authorList>
            <person name="Varghese N."/>
            <person name="Submissions S."/>
        </authorList>
    </citation>
    <scope>NUCLEOTIDE SEQUENCE [LARGE SCALE GENOMIC DNA]</scope>
    <source>
        <strain evidence="3">DSM 26348</strain>
    </source>
</reference>
<name>A0A1I3BHB2_9PLAN</name>
<organism evidence="2 3">
    <name type="scientific">Planctomicrobium piriforme</name>
    <dbReference type="NCBI Taxonomy" id="1576369"/>
    <lineage>
        <taxon>Bacteria</taxon>
        <taxon>Pseudomonadati</taxon>
        <taxon>Planctomycetota</taxon>
        <taxon>Planctomycetia</taxon>
        <taxon>Planctomycetales</taxon>
        <taxon>Planctomycetaceae</taxon>
        <taxon>Planctomicrobium</taxon>
    </lineage>
</organism>
<dbReference type="Proteomes" id="UP000199518">
    <property type="component" value="Unassembled WGS sequence"/>
</dbReference>
<dbReference type="AlphaFoldDB" id="A0A1I3BHB2"/>
<dbReference type="EMBL" id="FOQD01000001">
    <property type="protein sequence ID" value="SFH61111.1"/>
    <property type="molecule type" value="Genomic_DNA"/>
</dbReference>
<evidence type="ECO:0000256" key="1">
    <source>
        <dbReference type="SAM" id="MobiDB-lite"/>
    </source>
</evidence>
<feature type="compositionally biased region" description="Polar residues" evidence="1">
    <location>
        <begin position="352"/>
        <end position="361"/>
    </location>
</feature>
<sequence>MFARGSWRGVVLTLALGCMGCVQKSDSSQADAQLPAWMTEDSQAAPEIKLASETPSAYLGLNLKPGDQFPLRKVVQQELTQNTVNGAPQQNYSRLELLMAIHVREKLDDRIKLSVRYDRVKYQHHVADEHVEFDSTQPAQTVSPAMAAYRDMVNDGFSFWIGQDNQIVEVEGLGDFISRCLRSVPPAERQNVVLGIEAGSGDTGIANFVDNTIGLLPYGRKTSPGDAWERQQQIARPMPMHVSNVYTLKELTEKYAVIDVRGTITPSTTLNNLQGGEGVRVTVNGGSTLGSCTIFRDTGLPKESRIDRVVEMTVVMANSIQFRQTKRVTTTVESYPMTSSGNPPIAGGANSPVIQQVSGTR</sequence>
<dbReference type="Pfam" id="PF19777">
    <property type="entry name" value="DUF6263"/>
    <property type="match status" value="1"/>
</dbReference>
<feature type="region of interest" description="Disordered" evidence="1">
    <location>
        <begin position="333"/>
        <end position="361"/>
    </location>
</feature>
<dbReference type="InterPro" id="IPR046230">
    <property type="entry name" value="DUF6263"/>
</dbReference>
<protein>
    <submittedName>
        <fullName evidence="2">Uncharacterized protein</fullName>
    </submittedName>
</protein>
<gene>
    <name evidence="2" type="ORF">SAMN05421753_101430</name>
</gene>
<proteinExistence type="predicted"/>
<feature type="compositionally biased region" description="Polar residues" evidence="1">
    <location>
        <begin position="333"/>
        <end position="342"/>
    </location>
</feature>
<dbReference type="STRING" id="1576369.SAMN05421753_101430"/>